<dbReference type="PRINTS" id="PR00503">
    <property type="entry name" value="BROMODOMAIN"/>
</dbReference>
<protein>
    <recommendedName>
        <fullName evidence="10">Bromo domain-containing protein</fullName>
    </recommendedName>
</protein>
<accession>D8UBK3</accession>
<dbReference type="Gene3D" id="1.20.920.10">
    <property type="entry name" value="Bromodomain-like"/>
    <property type="match status" value="1"/>
</dbReference>
<evidence type="ECO:0000256" key="5">
    <source>
        <dbReference type="SAM" id="MobiDB-lite"/>
    </source>
</evidence>
<evidence type="ECO:0000256" key="3">
    <source>
        <dbReference type="ARBA" id="ARBA00023163"/>
    </source>
</evidence>
<dbReference type="PROSITE" id="PS50014">
    <property type="entry name" value="BROMODOMAIN_2"/>
    <property type="match status" value="1"/>
</dbReference>
<dbReference type="RefSeq" id="XP_002955945.1">
    <property type="nucleotide sequence ID" value="XM_002955899.1"/>
</dbReference>
<keyword evidence="9" id="KW-1185">Reference proteome</keyword>
<dbReference type="InterPro" id="IPR027353">
    <property type="entry name" value="NET_dom"/>
</dbReference>
<dbReference type="EMBL" id="GL378377">
    <property type="protein sequence ID" value="EFJ42905.1"/>
    <property type="molecule type" value="Genomic_DNA"/>
</dbReference>
<dbReference type="Gene3D" id="1.20.1270.220">
    <property type="match status" value="1"/>
</dbReference>
<dbReference type="eggNOG" id="KOG1474">
    <property type="taxonomic scope" value="Eukaryota"/>
</dbReference>
<dbReference type="SUPFAM" id="SSF47370">
    <property type="entry name" value="Bromodomain"/>
    <property type="match status" value="1"/>
</dbReference>
<evidence type="ECO:0000259" key="7">
    <source>
        <dbReference type="PROSITE" id="PS51525"/>
    </source>
</evidence>
<dbReference type="Proteomes" id="UP000001058">
    <property type="component" value="Unassembled WGS sequence"/>
</dbReference>
<evidence type="ECO:0000256" key="1">
    <source>
        <dbReference type="ARBA" id="ARBA00023015"/>
    </source>
</evidence>
<feature type="domain" description="NET" evidence="7">
    <location>
        <begin position="242"/>
        <end position="335"/>
    </location>
</feature>
<dbReference type="SMART" id="SM00297">
    <property type="entry name" value="BROMO"/>
    <property type="match status" value="1"/>
</dbReference>
<feature type="compositionally biased region" description="Low complexity" evidence="5">
    <location>
        <begin position="421"/>
        <end position="478"/>
    </location>
</feature>
<feature type="non-terminal residue" evidence="8">
    <location>
        <position position="569"/>
    </location>
</feature>
<dbReference type="Pfam" id="PF00439">
    <property type="entry name" value="Bromodomain"/>
    <property type="match status" value="1"/>
</dbReference>
<keyword evidence="2 4" id="KW-0103">Bromodomain</keyword>
<evidence type="ECO:0000313" key="8">
    <source>
        <dbReference type="EMBL" id="EFJ42905.1"/>
    </source>
</evidence>
<dbReference type="GeneID" id="9615154"/>
<keyword evidence="3" id="KW-0804">Transcription</keyword>
<feature type="compositionally biased region" description="Low complexity" evidence="5">
    <location>
        <begin position="332"/>
        <end position="356"/>
    </location>
</feature>
<name>D8UBK3_VOLCA</name>
<evidence type="ECO:0000256" key="2">
    <source>
        <dbReference type="ARBA" id="ARBA00023117"/>
    </source>
</evidence>
<dbReference type="InterPro" id="IPR001487">
    <property type="entry name" value="Bromodomain"/>
</dbReference>
<sequence>MTSSEKTTEPGDVDKLARQQRVGRYKAWLLQKRLAELSAQVEAAVLEARQLISWKQSYQPLNVADLTDDDKRILEHNHRIRLAEVVQKHCSTALKSITQHKWAFPFNNPVDTARFPDYPKIISSPMDFSTIKARQDGGYYRDPKDWWSDVMLVFSNAKRYNAPGSDCYLMAQTLQEVSEEKYDKVIAPRLAEAEAVTLREEVHLKKKRAELVNQQISEAMDAQCAVLFNLMAELHAAIREAKSLASSLCEPLTLEEKQALAATIQGLPTAQLEAIVAFVASRHPPSVSTCEVQPGAAGGVPSRKVQLNLGRYDPLLLRQLQHLVSTCTAARQQNQNQHQLPGQLQPPQRPQQQQQQKKVASPPVMAATGPRVGSAVAAASAASNAGSGAAAAAGVAAAAGTTAASPPASVVQSHGVGAGGTDATAGQQQQQQQEQQLGKPLPPTTAAAGAPAPAGATGTQLPAEPQAAAPAAAPTATPVSSTQRNIADVVTNATASGISVRAGIKWPGLAVGAGVRPRARALLSLHLDGPSSAGEMLAACPLPRPVLPLPSQRGPGRLAGVKRRAAQVL</sequence>
<organism evidence="9">
    <name type="scientific">Volvox carteri f. nagariensis</name>
    <dbReference type="NCBI Taxonomy" id="3068"/>
    <lineage>
        <taxon>Eukaryota</taxon>
        <taxon>Viridiplantae</taxon>
        <taxon>Chlorophyta</taxon>
        <taxon>core chlorophytes</taxon>
        <taxon>Chlorophyceae</taxon>
        <taxon>CS clade</taxon>
        <taxon>Chlamydomonadales</taxon>
        <taxon>Volvocaceae</taxon>
        <taxon>Volvox</taxon>
    </lineage>
</organism>
<evidence type="ECO:0000313" key="9">
    <source>
        <dbReference type="Proteomes" id="UP000001058"/>
    </source>
</evidence>
<feature type="region of interest" description="Disordered" evidence="5">
    <location>
        <begin position="332"/>
        <end position="367"/>
    </location>
</feature>
<dbReference type="PANTHER" id="PTHR45926">
    <property type="entry name" value="OSJNBA0053K19.4 PROTEIN"/>
    <property type="match status" value="1"/>
</dbReference>
<dbReference type="AlphaFoldDB" id="D8UBK3"/>
<evidence type="ECO:0008006" key="10">
    <source>
        <dbReference type="Google" id="ProtNLM"/>
    </source>
</evidence>
<dbReference type="PROSITE" id="PS51525">
    <property type="entry name" value="NET"/>
    <property type="match status" value="1"/>
</dbReference>
<proteinExistence type="predicted"/>
<dbReference type="STRING" id="3068.D8UBK3"/>
<gene>
    <name evidence="8" type="ORF">VOLCADRAFT_119228</name>
</gene>
<evidence type="ECO:0000259" key="6">
    <source>
        <dbReference type="PROSITE" id="PS50014"/>
    </source>
</evidence>
<dbReference type="InterPro" id="IPR038336">
    <property type="entry name" value="NET_sf"/>
</dbReference>
<evidence type="ECO:0000256" key="4">
    <source>
        <dbReference type="PROSITE-ProRule" id="PRU00035"/>
    </source>
</evidence>
<dbReference type="OrthoDB" id="21449at2759"/>
<dbReference type="InterPro" id="IPR036427">
    <property type="entry name" value="Bromodomain-like_sf"/>
</dbReference>
<feature type="domain" description="Bromo" evidence="6">
    <location>
        <begin position="98"/>
        <end position="168"/>
    </location>
</feature>
<reference evidence="8 9" key="1">
    <citation type="journal article" date="2010" name="Science">
        <title>Genomic analysis of organismal complexity in the multicellular green alga Volvox carteri.</title>
        <authorList>
            <person name="Prochnik S.E."/>
            <person name="Umen J."/>
            <person name="Nedelcu A.M."/>
            <person name="Hallmann A."/>
            <person name="Miller S.M."/>
            <person name="Nishii I."/>
            <person name="Ferris P."/>
            <person name="Kuo A."/>
            <person name="Mitros T."/>
            <person name="Fritz-Laylin L.K."/>
            <person name="Hellsten U."/>
            <person name="Chapman J."/>
            <person name="Simakov O."/>
            <person name="Rensing S.A."/>
            <person name="Terry A."/>
            <person name="Pangilinan J."/>
            <person name="Kapitonov V."/>
            <person name="Jurka J."/>
            <person name="Salamov A."/>
            <person name="Shapiro H."/>
            <person name="Schmutz J."/>
            <person name="Grimwood J."/>
            <person name="Lindquist E."/>
            <person name="Lucas S."/>
            <person name="Grigoriev I.V."/>
            <person name="Schmitt R."/>
            <person name="Kirk D."/>
            <person name="Rokhsar D.S."/>
        </authorList>
    </citation>
    <scope>NUCLEOTIDE SEQUENCE [LARGE SCALE GENOMIC DNA]</scope>
    <source>
        <strain evidence="9">f. Nagariensis / Eve</strain>
    </source>
</reference>
<dbReference type="InParanoid" id="D8UBK3"/>
<dbReference type="KEGG" id="vcn:VOLCADRAFT_119228"/>
<feature type="region of interest" description="Disordered" evidence="5">
    <location>
        <begin position="406"/>
        <end position="483"/>
    </location>
</feature>
<keyword evidence="1" id="KW-0805">Transcription regulation</keyword>